<evidence type="ECO:0000256" key="1">
    <source>
        <dbReference type="ARBA" id="ARBA00004123"/>
    </source>
</evidence>
<keyword evidence="4" id="KW-0238">DNA-binding</keyword>
<accession>A0AA35NRH1</accession>
<feature type="region of interest" description="Disordered" evidence="7">
    <location>
        <begin position="1"/>
        <end position="22"/>
    </location>
</feature>
<keyword evidence="5" id="KW-0804">Transcription</keyword>
<dbReference type="FunFam" id="1.20.5.170:FF:000053">
    <property type="entry name" value="BZIP transcription factor AtfA"/>
    <property type="match status" value="1"/>
</dbReference>
<dbReference type="PANTHER" id="PTHR19304">
    <property type="entry name" value="CYCLIC-AMP RESPONSE ELEMENT BINDING PROTEIN"/>
    <property type="match status" value="1"/>
</dbReference>
<dbReference type="RefSeq" id="XP_056087265.1">
    <property type="nucleotide sequence ID" value="XM_056227444.1"/>
</dbReference>
<dbReference type="EMBL" id="OX365900">
    <property type="protein sequence ID" value="CAI4060176.1"/>
    <property type="molecule type" value="Genomic_DNA"/>
</dbReference>
<protein>
    <recommendedName>
        <fullName evidence="8">BZIP domain-containing protein</fullName>
    </recommendedName>
</protein>
<reference evidence="9" key="1">
    <citation type="submission" date="2022-10" db="EMBL/GenBank/DDBJ databases">
        <authorList>
            <person name="Byrne P K."/>
        </authorList>
    </citation>
    <scope>NUCLEOTIDE SEQUENCE</scope>
    <source>
        <strain evidence="9">IFO1802</strain>
    </source>
</reference>
<dbReference type="GO" id="GO:0043565">
    <property type="term" value="F:sequence-specific DNA binding"/>
    <property type="evidence" value="ECO:0007669"/>
    <property type="project" value="UniProtKB-ARBA"/>
</dbReference>
<dbReference type="PROSITE" id="PS00036">
    <property type="entry name" value="BZIP_BASIC"/>
    <property type="match status" value="1"/>
</dbReference>
<organism evidence="9 10">
    <name type="scientific">Saccharomyces kudriavzevii (strain ATCC MYA-4449 / AS 2.2408 / CBS 8840 / NBRC 1802 / NCYC 2889)</name>
    <name type="common">Yeast</name>
    <dbReference type="NCBI Taxonomy" id="226230"/>
    <lineage>
        <taxon>Eukaryota</taxon>
        <taxon>Fungi</taxon>
        <taxon>Dikarya</taxon>
        <taxon>Ascomycota</taxon>
        <taxon>Saccharomycotina</taxon>
        <taxon>Saccharomycetes</taxon>
        <taxon>Saccharomycetales</taxon>
        <taxon>Saccharomycetaceae</taxon>
        <taxon>Saccharomyces</taxon>
    </lineage>
</organism>
<dbReference type="GO" id="GO:0005634">
    <property type="term" value="C:nucleus"/>
    <property type="evidence" value="ECO:0007669"/>
    <property type="project" value="UniProtKB-SubCell"/>
</dbReference>
<evidence type="ECO:0000259" key="8">
    <source>
        <dbReference type="PROSITE" id="PS50217"/>
    </source>
</evidence>
<comment type="similarity">
    <text evidence="2">Belongs to the bZIP family.</text>
</comment>
<evidence type="ECO:0000256" key="5">
    <source>
        <dbReference type="ARBA" id="ARBA00023163"/>
    </source>
</evidence>
<gene>
    <name evidence="9" type="primary">SKDI05G1190</name>
    <name evidence="9" type="ORF">SKDI_05G1190</name>
</gene>
<evidence type="ECO:0000256" key="4">
    <source>
        <dbReference type="ARBA" id="ARBA00023125"/>
    </source>
</evidence>
<dbReference type="InterPro" id="IPR051027">
    <property type="entry name" value="bZIP_transcription_factors"/>
</dbReference>
<dbReference type="CDD" id="cd14687">
    <property type="entry name" value="bZIP_ATF2"/>
    <property type="match status" value="1"/>
</dbReference>
<dbReference type="SMART" id="SM00338">
    <property type="entry name" value="BRLZ"/>
    <property type="match status" value="1"/>
</dbReference>
<dbReference type="Proteomes" id="UP001162087">
    <property type="component" value="Chromosome 5"/>
</dbReference>
<evidence type="ECO:0000313" key="10">
    <source>
        <dbReference type="Proteomes" id="UP001162087"/>
    </source>
</evidence>
<keyword evidence="6" id="KW-0539">Nucleus</keyword>
<dbReference type="InterPro" id="IPR046347">
    <property type="entry name" value="bZIP_sf"/>
</dbReference>
<name>A0AA35NRH1_SACK1</name>
<dbReference type="InterPro" id="IPR004827">
    <property type="entry name" value="bZIP"/>
</dbReference>
<evidence type="ECO:0000313" key="9">
    <source>
        <dbReference type="EMBL" id="CAI4060176.1"/>
    </source>
</evidence>
<sequence length="484" mass="53911">MDYKHSFVKSPDPLLHGRKNSPPLYTDLLSSNKELIGKHQQPMGSADAGINNYHQNTLRDRSVQENLGPMFQPFGVDITHMPITNPPIFQSSLPAFDQPVHKRRISISNGQISQLGVDLETVENLYDCQYPFLPSKAQQASNPQQVVSLNANAYPSFDSNELQNLPQHTTIIPERAPQRSSQNLYPPPSPFDSNIKLNPSTVDVATASSHVPINQAYANMQLRLQAQMQHQAWKSAQFIVNPSTPASKSPISSSSSSCQNIHDHSNENRIIYSSTSHNANSSTANITSQGAGMKNATGLPYSLNHPDISLKNVFLESQHNETAPVLSENINNDVVVHNQSVSSPAVAPVCAAAIPQTKEMPSPQKSGVNVGEKENSAKAWKRARLLERNRIAASKCRQRKKISQLQLQREFDQISMENKVMKVKIQHYEKLIQKMKKISNLHLQQHTVHSRGSTYPKLESKDHATNVFLRMVEEMISNSSLDDE</sequence>
<dbReference type="PROSITE" id="PS50217">
    <property type="entry name" value="BZIP"/>
    <property type="match status" value="1"/>
</dbReference>
<keyword evidence="3" id="KW-0805">Transcription regulation</keyword>
<keyword evidence="10" id="KW-1185">Reference proteome</keyword>
<feature type="domain" description="BZIP" evidence="8">
    <location>
        <begin position="381"/>
        <end position="442"/>
    </location>
</feature>
<dbReference type="Pfam" id="PF00170">
    <property type="entry name" value="bZIP_1"/>
    <property type="match status" value="1"/>
</dbReference>
<evidence type="ECO:0000256" key="6">
    <source>
        <dbReference type="ARBA" id="ARBA00023242"/>
    </source>
</evidence>
<proteinExistence type="inferred from homology"/>
<evidence type="ECO:0000256" key="3">
    <source>
        <dbReference type="ARBA" id="ARBA00023015"/>
    </source>
</evidence>
<evidence type="ECO:0000256" key="7">
    <source>
        <dbReference type="SAM" id="MobiDB-lite"/>
    </source>
</evidence>
<comment type="subcellular location">
    <subcellularLocation>
        <location evidence="1">Nucleus</location>
    </subcellularLocation>
</comment>
<dbReference type="SUPFAM" id="SSF57959">
    <property type="entry name" value="Leucine zipper domain"/>
    <property type="match status" value="1"/>
</dbReference>
<dbReference type="AlphaFoldDB" id="A0AA35NRH1"/>
<evidence type="ECO:0000256" key="2">
    <source>
        <dbReference type="ARBA" id="ARBA00007163"/>
    </source>
</evidence>
<dbReference type="GO" id="GO:0001228">
    <property type="term" value="F:DNA-binding transcription activator activity, RNA polymerase II-specific"/>
    <property type="evidence" value="ECO:0007669"/>
    <property type="project" value="UniProtKB-ARBA"/>
</dbReference>
<dbReference type="Gene3D" id="1.20.5.170">
    <property type="match status" value="1"/>
</dbReference>
<dbReference type="GeneID" id="80923565"/>